<dbReference type="AlphaFoldDB" id="A0A7W6J2S2"/>
<dbReference type="Pfam" id="PF13344">
    <property type="entry name" value="Hydrolase_6"/>
    <property type="match status" value="1"/>
</dbReference>
<keyword evidence="2" id="KW-1185">Reference proteome</keyword>
<dbReference type="SUPFAM" id="SSF56784">
    <property type="entry name" value="HAD-like"/>
    <property type="match status" value="1"/>
</dbReference>
<accession>A0A7W6J2S2</accession>
<protein>
    <submittedName>
        <fullName evidence="1">HAD superfamily hydrolase (TIGR01450 family)</fullName>
    </submittedName>
</protein>
<proteinExistence type="predicted"/>
<dbReference type="InterPro" id="IPR006357">
    <property type="entry name" value="HAD-SF_hydro_IIA"/>
</dbReference>
<dbReference type="GO" id="GO:0005737">
    <property type="term" value="C:cytoplasm"/>
    <property type="evidence" value="ECO:0007669"/>
    <property type="project" value="TreeGrafter"/>
</dbReference>
<reference evidence="1 2" key="1">
    <citation type="submission" date="2020-08" db="EMBL/GenBank/DDBJ databases">
        <title>Genomic Encyclopedia of Type Strains, Phase IV (KMG-IV): sequencing the most valuable type-strain genomes for metagenomic binning, comparative biology and taxonomic classification.</title>
        <authorList>
            <person name="Goeker M."/>
        </authorList>
    </citation>
    <scope>NUCLEOTIDE SEQUENCE [LARGE SCALE GENOMIC DNA]</scope>
    <source>
        <strain evidence="1 2">DSM 29853</strain>
    </source>
</reference>
<dbReference type="PANTHER" id="PTHR19288:SF90">
    <property type="entry name" value="OS08G0542600 PROTEIN"/>
    <property type="match status" value="1"/>
</dbReference>
<dbReference type="Proteomes" id="UP000528286">
    <property type="component" value="Unassembled WGS sequence"/>
</dbReference>
<keyword evidence="1" id="KW-0378">Hydrolase</keyword>
<sequence>MTSVHALPIPDGQDPLAPAFDSDTAFKAYEAVRGLLPEARFKGAGAARTDLGALVDEFDMFVFDAFGVLNVGDTPIPGAVERVRMLRARGKTCVVVTNAASYDPAASLAKFTRLGFDFPSTDIATSRQAAEEAAIARGANENWAVLGMDAGEAGALPFQPLHPGDDAELYDRAEGFLFLSNLRWTAHRQALLEATLTRRSRPVIIANPDIIAPREGGLSTEPGYFGYRLAKLGLGSVEFHGKPFPSVYDLVRRTHPAARDGRICMVGDTLHTDVLGGAAAGWGTVLVSDHGLFKGVDVREKIAACGIVPDYIVPAI</sequence>
<dbReference type="RefSeq" id="WP_183364886.1">
    <property type="nucleotide sequence ID" value="NZ_JACIEZ010000001.1"/>
</dbReference>
<dbReference type="InterPro" id="IPR023214">
    <property type="entry name" value="HAD_sf"/>
</dbReference>
<dbReference type="PANTHER" id="PTHR19288">
    <property type="entry name" value="4-NITROPHENYLPHOSPHATASE-RELATED"/>
    <property type="match status" value="1"/>
</dbReference>
<dbReference type="InterPro" id="IPR036412">
    <property type="entry name" value="HAD-like_sf"/>
</dbReference>
<gene>
    <name evidence="1" type="ORF">GGR23_000882</name>
</gene>
<evidence type="ECO:0000313" key="2">
    <source>
        <dbReference type="Proteomes" id="UP000528286"/>
    </source>
</evidence>
<organism evidence="1 2">
    <name type="scientific">Gellertiella hungarica</name>
    <dbReference type="NCBI Taxonomy" id="1572859"/>
    <lineage>
        <taxon>Bacteria</taxon>
        <taxon>Pseudomonadati</taxon>
        <taxon>Pseudomonadota</taxon>
        <taxon>Alphaproteobacteria</taxon>
        <taxon>Hyphomicrobiales</taxon>
        <taxon>Rhizobiaceae</taxon>
        <taxon>Gellertiella</taxon>
    </lineage>
</organism>
<dbReference type="Pfam" id="PF13242">
    <property type="entry name" value="Hydrolase_like"/>
    <property type="match status" value="1"/>
</dbReference>
<dbReference type="Gene3D" id="3.40.50.1000">
    <property type="entry name" value="HAD superfamily/HAD-like"/>
    <property type="match status" value="2"/>
</dbReference>
<dbReference type="NCBIfam" id="TIGR01460">
    <property type="entry name" value="HAD-SF-IIA"/>
    <property type="match status" value="1"/>
</dbReference>
<name>A0A7W6J2S2_9HYPH</name>
<comment type="caution">
    <text evidence="1">The sequence shown here is derived from an EMBL/GenBank/DDBJ whole genome shotgun (WGS) entry which is preliminary data.</text>
</comment>
<dbReference type="GO" id="GO:0016791">
    <property type="term" value="F:phosphatase activity"/>
    <property type="evidence" value="ECO:0007669"/>
    <property type="project" value="TreeGrafter"/>
</dbReference>
<evidence type="ECO:0000313" key="1">
    <source>
        <dbReference type="EMBL" id="MBB4063721.1"/>
    </source>
</evidence>
<dbReference type="EMBL" id="JACIEZ010000001">
    <property type="protein sequence ID" value="MBB4063721.1"/>
    <property type="molecule type" value="Genomic_DNA"/>
</dbReference>